<dbReference type="AlphaFoldDB" id="A0A9N9NUJ9"/>
<proteinExistence type="predicted"/>
<keyword evidence="2" id="KW-1185">Reference proteome</keyword>
<comment type="caution">
    <text evidence="1">The sequence shown here is derived from an EMBL/GenBank/DDBJ whole genome shotgun (WGS) entry which is preliminary data.</text>
</comment>
<sequence length="55" mass="6554">LLQFYRFGISPVVLEARHCNSSFKLLENKEHDCNYDYDNFLTLFFFEASILSTEQ</sequence>
<evidence type="ECO:0000313" key="2">
    <source>
        <dbReference type="Proteomes" id="UP000789342"/>
    </source>
</evidence>
<reference evidence="1" key="1">
    <citation type="submission" date="2021-06" db="EMBL/GenBank/DDBJ databases">
        <authorList>
            <person name="Kallberg Y."/>
            <person name="Tangrot J."/>
            <person name="Rosling A."/>
        </authorList>
    </citation>
    <scope>NUCLEOTIDE SEQUENCE</scope>
    <source>
        <strain evidence="1">CL551</strain>
    </source>
</reference>
<organism evidence="1 2">
    <name type="scientific">Acaulospora morrowiae</name>
    <dbReference type="NCBI Taxonomy" id="94023"/>
    <lineage>
        <taxon>Eukaryota</taxon>
        <taxon>Fungi</taxon>
        <taxon>Fungi incertae sedis</taxon>
        <taxon>Mucoromycota</taxon>
        <taxon>Glomeromycotina</taxon>
        <taxon>Glomeromycetes</taxon>
        <taxon>Diversisporales</taxon>
        <taxon>Acaulosporaceae</taxon>
        <taxon>Acaulospora</taxon>
    </lineage>
</organism>
<gene>
    <name evidence="1" type="ORF">AMORRO_LOCUS16232</name>
</gene>
<dbReference type="EMBL" id="CAJVPV010043303">
    <property type="protein sequence ID" value="CAG8765454.1"/>
    <property type="molecule type" value="Genomic_DNA"/>
</dbReference>
<name>A0A9N9NUJ9_9GLOM</name>
<feature type="non-terminal residue" evidence="1">
    <location>
        <position position="55"/>
    </location>
</feature>
<evidence type="ECO:0000313" key="1">
    <source>
        <dbReference type="EMBL" id="CAG8765454.1"/>
    </source>
</evidence>
<accession>A0A9N9NUJ9</accession>
<dbReference type="Proteomes" id="UP000789342">
    <property type="component" value="Unassembled WGS sequence"/>
</dbReference>
<feature type="non-terminal residue" evidence="1">
    <location>
        <position position="1"/>
    </location>
</feature>
<protein>
    <submittedName>
        <fullName evidence="1">1445_t:CDS:1</fullName>
    </submittedName>
</protein>